<accession>A0A1T5G775</accession>
<dbReference type="InterPro" id="IPR015996">
    <property type="entry name" value="UCP028451"/>
</dbReference>
<dbReference type="InterPro" id="IPR012808">
    <property type="entry name" value="CHP02453"/>
</dbReference>
<name>A0A1T5G775_9SPHI</name>
<dbReference type="STRING" id="1513896.SAMN05660841_03808"/>
<dbReference type="PANTHER" id="PTHR36452">
    <property type="entry name" value="CHROMOSOME 12, WHOLE GENOME SHOTGUN SEQUENCE"/>
    <property type="match status" value="1"/>
</dbReference>
<evidence type="ECO:0000313" key="2">
    <source>
        <dbReference type="Proteomes" id="UP000190150"/>
    </source>
</evidence>
<keyword evidence="2" id="KW-1185">Reference proteome</keyword>
<proteinExistence type="predicted"/>
<evidence type="ECO:0000313" key="1">
    <source>
        <dbReference type="EMBL" id="SKC04229.1"/>
    </source>
</evidence>
<dbReference type="PIRSF" id="PIRSF028451">
    <property type="entry name" value="UCP028451"/>
    <property type="match status" value="1"/>
</dbReference>
<dbReference type="OrthoDB" id="9794241at2"/>
<sequence length="222" mass="25603">MNISAATIDFLSGLKANNSREWFQEHKDHYDEALQNVKLFIEAMIAELSKFDPLINTDIKAAKCMFRIYRDVRFSKDKSPYKSWLAAGISIDGRKLEGPEYYIHIEPQNSFIAAGYWRPKKEHLDAIRQEIDYNYKALEVALKNGEWQLSDLSQEDKLSRPPAGYTADDPNIEILKLKSFIIHQPLTDVELISPDALQNVIAVCKRIYPLKKFIQEAIDIEP</sequence>
<gene>
    <name evidence="1" type="ORF">SAMN05660841_03808</name>
</gene>
<dbReference type="NCBIfam" id="TIGR02453">
    <property type="entry name" value="TIGR02453 family protein"/>
    <property type="match status" value="1"/>
</dbReference>
<organism evidence="1 2">
    <name type="scientific">Sphingobacterium nematocida</name>
    <dbReference type="NCBI Taxonomy" id="1513896"/>
    <lineage>
        <taxon>Bacteria</taxon>
        <taxon>Pseudomonadati</taxon>
        <taxon>Bacteroidota</taxon>
        <taxon>Sphingobacteriia</taxon>
        <taxon>Sphingobacteriales</taxon>
        <taxon>Sphingobacteriaceae</taxon>
        <taxon>Sphingobacterium</taxon>
    </lineage>
</organism>
<dbReference type="Proteomes" id="UP000190150">
    <property type="component" value="Unassembled WGS sequence"/>
</dbReference>
<protein>
    <submittedName>
        <fullName evidence="1">TIGR02453 family protein</fullName>
    </submittedName>
</protein>
<dbReference type="RefSeq" id="WP_079645459.1">
    <property type="nucleotide sequence ID" value="NZ_FUZF01000022.1"/>
</dbReference>
<dbReference type="Pfam" id="PF09365">
    <property type="entry name" value="DUF2461"/>
    <property type="match status" value="1"/>
</dbReference>
<dbReference type="AlphaFoldDB" id="A0A1T5G775"/>
<dbReference type="EMBL" id="FUZF01000022">
    <property type="protein sequence ID" value="SKC04229.1"/>
    <property type="molecule type" value="Genomic_DNA"/>
</dbReference>
<dbReference type="PANTHER" id="PTHR36452:SF1">
    <property type="entry name" value="DUF2461 DOMAIN-CONTAINING PROTEIN"/>
    <property type="match status" value="1"/>
</dbReference>
<reference evidence="2" key="1">
    <citation type="submission" date="2017-02" db="EMBL/GenBank/DDBJ databases">
        <authorList>
            <person name="Varghese N."/>
            <person name="Submissions S."/>
        </authorList>
    </citation>
    <scope>NUCLEOTIDE SEQUENCE [LARGE SCALE GENOMIC DNA]</scope>
    <source>
        <strain evidence="2">DSM 24091</strain>
    </source>
</reference>